<dbReference type="EMBL" id="JBHUML010000002">
    <property type="protein sequence ID" value="MFD2703932.1"/>
    <property type="molecule type" value="Genomic_DNA"/>
</dbReference>
<keyword evidence="1" id="KW-0812">Transmembrane</keyword>
<keyword evidence="3" id="KW-1185">Reference proteome</keyword>
<evidence type="ECO:0000313" key="3">
    <source>
        <dbReference type="Proteomes" id="UP001597520"/>
    </source>
</evidence>
<dbReference type="RefSeq" id="WP_380711238.1">
    <property type="nucleotide sequence ID" value="NZ_JBHUML010000002.1"/>
</dbReference>
<protein>
    <recommendedName>
        <fullName evidence="4">Glycine zipper family protein</fullName>
    </recommendedName>
</protein>
<organism evidence="2 3">
    <name type="scientific">Salibacterium lacus</name>
    <dbReference type="NCBI Taxonomy" id="1898109"/>
    <lineage>
        <taxon>Bacteria</taxon>
        <taxon>Bacillati</taxon>
        <taxon>Bacillota</taxon>
        <taxon>Bacilli</taxon>
        <taxon>Bacillales</taxon>
        <taxon>Bacillaceae</taxon>
    </lineage>
</organism>
<keyword evidence="1" id="KW-0472">Membrane</keyword>
<accession>A0ABW5SVY6</accession>
<sequence>MNELNKNEKRILSAILLIGFFSSFVLMFIYSQLAVLFFICMLVFLGIGVALGNKELKENERRLDDMIKGKLRENHFHNEEYHLGQNQLSGMAVDETSEKVAIFGRQTPEQDFSFTVVNFEDIIESAIVEDGETVTKTSRGSQVGGALVGGALAGGVGAVIGGLSGKQKSNETVKKMSLNIVVDSIPNPVHEVNFSNRYLKKSKPEYKKYYDFVNNWHKMISVIIKRNETEN</sequence>
<keyword evidence="1" id="KW-1133">Transmembrane helix</keyword>
<evidence type="ECO:0000313" key="2">
    <source>
        <dbReference type="EMBL" id="MFD2703932.1"/>
    </source>
</evidence>
<reference evidence="3" key="1">
    <citation type="journal article" date="2019" name="Int. J. Syst. Evol. Microbiol.">
        <title>The Global Catalogue of Microorganisms (GCM) 10K type strain sequencing project: providing services to taxonomists for standard genome sequencing and annotation.</title>
        <authorList>
            <consortium name="The Broad Institute Genomics Platform"/>
            <consortium name="The Broad Institute Genome Sequencing Center for Infectious Disease"/>
            <person name="Wu L."/>
            <person name="Ma J."/>
        </authorList>
    </citation>
    <scope>NUCLEOTIDE SEQUENCE [LARGE SCALE GENOMIC DNA]</scope>
    <source>
        <strain evidence="3">KCTC 33792</strain>
    </source>
</reference>
<evidence type="ECO:0008006" key="4">
    <source>
        <dbReference type="Google" id="ProtNLM"/>
    </source>
</evidence>
<name>A0ABW5SVY6_9BACI</name>
<proteinExistence type="predicted"/>
<comment type="caution">
    <text evidence="2">The sequence shown here is derived from an EMBL/GenBank/DDBJ whole genome shotgun (WGS) entry which is preliminary data.</text>
</comment>
<feature type="transmembrane region" description="Helical" evidence="1">
    <location>
        <begin position="12"/>
        <end position="30"/>
    </location>
</feature>
<gene>
    <name evidence="2" type="ORF">ACFSUB_00510</name>
</gene>
<feature type="transmembrane region" description="Helical" evidence="1">
    <location>
        <begin position="36"/>
        <end position="53"/>
    </location>
</feature>
<dbReference type="Proteomes" id="UP001597520">
    <property type="component" value="Unassembled WGS sequence"/>
</dbReference>
<evidence type="ECO:0000256" key="1">
    <source>
        <dbReference type="SAM" id="Phobius"/>
    </source>
</evidence>